<dbReference type="OrthoDB" id="10019340at2759"/>
<keyword evidence="1" id="KW-0175">Coiled coil</keyword>
<organism evidence="2 4">
    <name type="scientific">Adineta steineri</name>
    <dbReference type="NCBI Taxonomy" id="433720"/>
    <lineage>
        <taxon>Eukaryota</taxon>
        <taxon>Metazoa</taxon>
        <taxon>Spiralia</taxon>
        <taxon>Gnathifera</taxon>
        <taxon>Rotifera</taxon>
        <taxon>Eurotatoria</taxon>
        <taxon>Bdelloidea</taxon>
        <taxon>Adinetida</taxon>
        <taxon>Adinetidae</taxon>
        <taxon>Adineta</taxon>
    </lineage>
</organism>
<evidence type="ECO:0000313" key="2">
    <source>
        <dbReference type="EMBL" id="CAF1126814.1"/>
    </source>
</evidence>
<dbReference type="Proteomes" id="UP000663891">
    <property type="component" value="Unassembled WGS sequence"/>
</dbReference>
<comment type="caution">
    <text evidence="2">The sequence shown here is derived from an EMBL/GenBank/DDBJ whole genome shotgun (WGS) entry which is preliminary data.</text>
</comment>
<gene>
    <name evidence="3" type="ORF">OKA104_LOCUS16316</name>
    <name evidence="2" type="ORF">VCS650_LOCUS21504</name>
</gene>
<protein>
    <recommendedName>
        <fullName evidence="5">B30.2/SPRY domain-containing protein</fullName>
    </recommendedName>
</protein>
<dbReference type="Gene3D" id="2.60.120.920">
    <property type="match status" value="1"/>
</dbReference>
<reference evidence="2" key="1">
    <citation type="submission" date="2021-02" db="EMBL/GenBank/DDBJ databases">
        <authorList>
            <person name="Nowell W R."/>
        </authorList>
    </citation>
    <scope>NUCLEOTIDE SEQUENCE</scope>
</reference>
<proteinExistence type="predicted"/>
<name>A0A814QZ07_9BILA</name>
<evidence type="ECO:0000256" key="1">
    <source>
        <dbReference type="SAM" id="Coils"/>
    </source>
</evidence>
<dbReference type="InterPro" id="IPR043136">
    <property type="entry name" value="B30.2/SPRY_sf"/>
</dbReference>
<dbReference type="EMBL" id="CAJOAY010000930">
    <property type="protein sequence ID" value="CAF3762204.1"/>
    <property type="molecule type" value="Genomic_DNA"/>
</dbReference>
<dbReference type="Proteomes" id="UP000663881">
    <property type="component" value="Unassembled WGS sequence"/>
</dbReference>
<evidence type="ECO:0000313" key="4">
    <source>
        <dbReference type="Proteomes" id="UP000663891"/>
    </source>
</evidence>
<dbReference type="EMBL" id="CAJNON010000232">
    <property type="protein sequence ID" value="CAF1126814.1"/>
    <property type="molecule type" value="Genomic_DNA"/>
</dbReference>
<evidence type="ECO:0000313" key="3">
    <source>
        <dbReference type="EMBL" id="CAF3762204.1"/>
    </source>
</evidence>
<sequence>MVYRRESGVFIVLRRYEREVIYIAINNMSSYSTRKECAKGTDCKQAGIAHCEGCTQAFCIKHFNDHRRLLDDDLNVILSEYNDFKNTLTLESSNPFVTIRLQEIDVWENVSIEKIQQKAAELRQEIVHVKVTQIETLSSKFQALAHQIQESKEQDDFIETDLHRWARRLDDLRSNLISPTTIALNQHHQNPLIPNISVSFLWTGNELFDRILSNDVQIEQDGEVVEGVSFFMMYNEIRGKNNYAFGCHKVRVQIEHSSKQWTFLGINSALSPLQKSSHETKSAYGWCSSDYIYSNGSSQANKTKSPIEMNIDDIITLIFDCDSRQISMINERTDVKHELMVDTNNCPFPWQFHVVLRNRCTRIRILAT</sequence>
<feature type="coiled-coil region" evidence="1">
    <location>
        <begin position="112"/>
        <end position="154"/>
    </location>
</feature>
<evidence type="ECO:0008006" key="5">
    <source>
        <dbReference type="Google" id="ProtNLM"/>
    </source>
</evidence>
<accession>A0A814QZ07</accession>
<dbReference type="AlphaFoldDB" id="A0A814QZ07"/>